<dbReference type="PANTHER" id="PTHR34987:SF6">
    <property type="entry name" value="ALPHA-L-RHAMNOSIDASE SIX-HAIRPIN GLYCOSIDASE DOMAIN-CONTAINING PROTEIN"/>
    <property type="match status" value="1"/>
</dbReference>
<feature type="domain" description="Alpha-rhamnosidase-like N-terminal" evidence="3">
    <location>
        <begin position="77"/>
        <end position="279"/>
    </location>
</feature>
<name>A0ABZ0W9K6_9BACT</name>
<feature type="domain" description="Alpha-L-rhamnosidase six-hairpin glycosidase" evidence="2">
    <location>
        <begin position="301"/>
        <end position="634"/>
    </location>
</feature>
<feature type="chain" id="PRO_5046645348" evidence="1">
    <location>
        <begin position="34"/>
        <end position="732"/>
    </location>
</feature>
<evidence type="ECO:0000259" key="3">
    <source>
        <dbReference type="Pfam" id="PF21209"/>
    </source>
</evidence>
<accession>A0ABZ0W9K6</accession>
<gene>
    <name evidence="4" type="ORF">U0035_01585</name>
</gene>
<sequence>MNTGLQNLKFKIQNLKWAISFIAFLSLCQTALAQKAEWVWYPGDYEIWLSNQMQNRRTERGVFFPVFWKIDNHYPLIDFHKVFELTEPEEVEIYVQGQYNVKLDGKAFEGYPRKITVPAGKHKINIKVFNQAQVPAIFVRGKKIVSDSTWLVTFEDKEWIDETGKTSDVSTTKWMNAGMWNFYDPKQLPSDFKLPVKPAEAATSTKESGGTLIDFGKETFGYIKLHNLKGRGKLAIYYGESREEALDTAHTETYDKLNIDQTGGDYTVDLSKAFRFVNIIADAGISFDKASMLYEYADLQDKGGFKCNDEEINKIYDVAKYTFHLSTKEFFIDGIKRDRWVWSGDAYQSYLMNYYLTNDNGTVKRTTLSLRGKDPVTSHINTIMDYTLYWFLGVYDYYLYSGDAAFVKDNYDRMKSLMAYVLGRRNKDGLLEGLPGDWVFIDWAEGLSKQGAVSFEQLLFARSLETMALVADLVQEKEDAGMYAGLAKDVKKKLFDLYWNEQKQAIVHSYVNGKPTDHVTRYANMFAIFFDYLSDAQKKNIKNTVLLNNSVPPITTPYMRFYEMEALCALGEQNYVTKEMKSYWGGMLKLGATSFWEEYNPKKSGAEHYAMYGRKYGKSLCHAWGASPLYLLGKYYLGVKPTGAGYSTYTIEPALGGLKWMEGKVPTPAGNIELYCSTNNIKVSSPVGTGKLVLKSKKAPSSKEGSFVNKGNNVYELTLEKDKKYEIKYQAL</sequence>
<dbReference type="EMBL" id="CP139960">
    <property type="protein sequence ID" value="WQD38835.1"/>
    <property type="molecule type" value="Genomic_DNA"/>
</dbReference>
<organism evidence="4 5">
    <name type="scientific">Niabella yanshanensis</name>
    <dbReference type="NCBI Taxonomy" id="577386"/>
    <lineage>
        <taxon>Bacteria</taxon>
        <taxon>Pseudomonadati</taxon>
        <taxon>Bacteroidota</taxon>
        <taxon>Chitinophagia</taxon>
        <taxon>Chitinophagales</taxon>
        <taxon>Chitinophagaceae</taxon>
        <taxon>Niabella</taxon>
    </lineage>
</organism>
<dbReference type="Proteomes" id="UP001325680">
    <property type="component" value="Chromosome"/>
</dbReference>
<protein>
    <submittedName>
        <fullName evidence="4">Alpha-rhamnosidase</fullName>
    </submittedName>
</protein>
<dbReference type="InterPro" id="IPR035396">
    <property type="entry name" value="Bac_rhamnosid6H"/>
</dbReference>
<keyword evidence="1" id="KW-0732">Signal</keyword>
<dbReference type="InterPro" id="IPR008928">
    <property type="entry name" value="6-hairpin_glycosidase_sf"/>
</dbReference>
<dbReference type="RefSeq" id="WP_170138324.1">
    <property type="nucleotide sequence ID" value="NZ_CP139960.1"/>
</dbReference>
<dbReference type="Pfam" id="PF17389">
    <property type="entry name" value="Bac_rhamnosid6H"/>
    <property type="match status" value="1"/>
</dbReference>
<dbReference type="Pfam" id="PF21209">
    <property type="entry name" value="Bac_rhamnosid-like_N"/>
    <property type="match status" value="1"/>
</dbReference>
<evidence type="ECO:0000256" key="1">
    <source>
        <dbReference type="SAM" id="SignalP"/>
    </source>
</evidence>
<evidence type="ECO:0000313" key="5">
    <source>
        <dbReference type="Proteomes" id="UP001325680"/>
    </source>
</evidence>
<keyword evidence="5" id="KW-1185">Reference proteome</keyword>
<evidence type="ECO:0000313" key="4">
    <source>
        <dbReference type="EMBL" id="WQD38835.1"/>
    </source>
</evidence>
<dbReference type="PANTHER" id="PTHR34987">
    <property type="entry name" value="C, PUTATIVE (AFU_ORTHOLOGUE AFUA_3G02880)-RELATED"/>
    <property type="match status" value="1"/>
</dbReference>
<reference evidence="4 5" key="1">
    <citation type="submission" date="2023-12" db="EMBL/GenBank/DDBJ databases">
        <title>Genome sequencing and assembly of bacterial species from a model synthetic community.</title>
        <authorList>
            <person name="Hogle S.L."/>
        </authorList>
    </citation>
    <scope>NUCLEOTIDE SEQUENCE [LARGE SCALE GENOMIC DNA]</scope>
    <source>
        <strain evidence="4 5">HAMBI_3031</strain>
    </source>
</reference>
<dbReference type="InterPro" id="IPR012341">
    <property type="entry name" value="6hp_glycosidase-like_sf"/>
</dbReference>
<dbReference type="Gene3D" id="2.60.120.260">
    <property type="entry name" value="Galactose-binding domain-like"/>
    <property type="match status" value="2"/>
</dbReference>
<dbReference type="SUPFAM" id="SSF48208">
    <property type="entry name" value="Six-hairpin glycosidases"/>
    <property type="match status" value="1"/>
</dbReference>
<dbReference type="Gene3D" id="2.60.420.10">
    <property type="entry name" value="Maltose phosphorylase, domain 3"/>
    <property type="match status" value="1"/>
</dbReference>
<evidence type="ECO:0000259" key="2">
    <source>
        <dbReference type="Pfam" id="PF17389"/>
    </source>
</evidence>
<feature type="signal peptide" evidence="1">
    <location>
        <begin position="1"/>
        <end position="33"/>
    </location>
</feature>
<dbReference type="InterPro" id="IPR048932">
    <property type="entry name" value="Rhamnosid-like_N_bacteroidetes"/>
</dbReference>
<proteinExistence type="predicted"/>
<dbReference type="Gene3D" id="1.50.10.10">
    <property type="match status" value="1"/>
</dbReference>